<dbReference type="InterPro" id="IPR020287">
    <property type="entry name" value="Tail_sheath_C"/>
</dbReference>
<reference evidence="6" key="1">
    <citation type="submission" date="2016-04" db="EMBL/GenBank/DDBJ databases">
        <authorList>
            <person name="Evans L.H."/>
            <person name="Alamgir A."/>
            <person name="Owens N."/>
            <person name="Weber N.D."/>
            <person name="Virtaneva K."/>
            <person name="Barbian K."/>
            <person name="Babar A."/>
            <person name="Rosenke K."/>
        </authorList>
    </citation>
    <scope>NUCLEOTIDE SEQUENCE</scope>
    <source>
        <strain evidence="6">86</strain>
    </source>
</reference>
<evidence type="ECO:0008006" key="7">
    <source>
        <dbReference type="Google" id="ProtNLM"/>
    </source>
</evidence>
<proteinExistence type="inferred from homology"/>
<dbReference type="EMBL" id="FLUN01000001">
    <property type="protein sequence ID" value="SBV94366.1"/>
    <property type="molecule type" value="Genomic_DNA"/>
</dbReference>
<dbReference type="InterPro" id="IPR054564">
    <property type="entry name" value="Gp18_domIII_N"/>
</dbReference>
<evidence type="ECO:0000259" key="5">
    <source>
        <dbReference type="Pfam" id="PF22671"/>
    </source>
</evidence>
<organism evidence="6">
    <name type="scientific">uncultured Eubacteriales bacterium</name>
    <dbReference type="NCBI Taxonomy" id="172733"/>
    <lineage>
        <taxon>Bacteria</taxon>
        <taxon>Bacillati</taxon>
        <taxon>Bacillota</taxon>
        <taxon>Clostridia</taxon>
        <taxon>Eubacteriales</taxon>
        <taxon>environmental samples</taxon>
    </lineage>
</organism>
<dbReference type="Gene3D" id="2.60.40.4290">
    <property type="match status" value="1"/>
</dbReference>
<feature type="domain" description="Tail sheath protein subtilisin-like" evidence="2">
    <location>
        <begin position="190"/>
        <end position="337"/>
    </location>
</feature>
<evidence type="ECO:0000313" key="6">
    <source>
        <dbReference type="EMBL" id="SBV94366.1"/>
    </source>
</evidence>
<accession>A0A212J4H3</accession>
<dbReference type="Gene3D" id="3.30.1490.360">
    <property type="match status" value="1"/>
</dbReference>
<protein>
    <recommendedName>
        <fullName evidence="7">Phage tail sheath protein</fullName>
    </recommendedName>
</protein>
<dbReference type="Pfam" id="PF17482">
    <property type="entry name" value="Phage_sheath_1C"/>
    <property type="match status" value="1"/>
</dbReference>
<evidence type="ECO:0000259" key="3">
    <source>
        <dbReference type="Pfam" id="PF17481"/>
    </source>
</evidence>
<dbReference type="InterPro" id="IPR035326">
    <property type="entry name" value="Beta_sandwich_Seath"/>
</dbReference>
<feature type="domain" description="Tail sheath protein Gp18-like" evidence="5">
    <location>
        <begin position="34"/>
        <end position="94"/>
    </location>
</feature>
<gene>
    <name evidence="6" type="ORF">KL86CLO1_10504</name>
</gene>
<dbReference type="Gene3D" id="3.30.1370.220">
    <property type="match status" value="1"/>
</dbReference>
<name>A0A212J4H3_9FIRM</name>
<dbReference type="Pfam" id="PF17481">
    <property type="entry name" value="Phage_sheath_domII"/>
    <property type="match status" value="1"/>
</dbReference>
<dbReference type="Gene3D" id="3.40.50.11790">
    <property type="match status" value="1"/>
</dbReference>
<dbReference type="InterPro" id="IPR035089">
    <property type="entry name" value="Phage_sheath_subtilisin"/>
</dbReference>
<comment type="similarity">
    <text evidence="1">Belongs to the myoviridae tail sheath protein family.</text>
</comment>
<dbReference type="Gene3D" id="3.30.360.90">
    <property type="match status" value="1"/>
</dbReference>
<evidence type="ECO:0000256" key="1">
    <source>
        <dbReference type="ARBA" id="ARBA00008005"/>
    </source>
</evidence>
<evidence type="ECO:0000259" key="4">
    <source>
        <dbReference type="Pfam" id="PF17482"/>
    </source>
</evidence>
<dbReference type="AlphaFoldDB" id="A0A212J4H3"/>
<feature type="domain" description="Phage tail sheath protein-like beta-sandwich" evidence="3">
    <location>
        <begin position="97"/>
        <end position="187"/>
    </location>
</feature>
<dbReference type="Pfam" id="PF22671">
    <property type="entry name" value="Gp18_domIII_N"/>
    <property type="match status" value="1"/>
</dbReference>
<dbReference type="Pfam" id="PF04984">
    <property type="entry name" value="Phage_sheath_1"/>
    <property type="match status" value="1"/>
</dbReference>
<sequence length="445" mass="46210">MPVGGGTFMVQNKVLPGAYINMVSAANAAMAGARGVVALPLELNWGPENQILTITAAEFNQIALKTLGYAPTDQSLLLVRETLKRAGTLLVYRVNSGGAKASATAGGATATAKYGGTRGNAIKVALLGNADNADNVDVVTYLDDAEVDSQTVAKSGGTSSLKPNDYVTFAGPGPLTAAAATSLTGGANGTANGTAYAAWLSALEVESFGVVGFPGTDATVKALVAAFVERLRNDDGRKVIGVLYQYPAADSIGIISVKNGVKLSDGTTLTGDKAVAWVAGASAGAEINESLTNTAYDGAVDVDIKYTKSQYEAAIRAGEFVFYADGGKARVLSDINTRTTFSGGMSEDWTGNRVVRVMDGWANEVASIFGERYMGAQTNSDTGRELFKADLVALGMEYRELDAISGFSSEDITVQQGAGKRDVVVDCALTPNDSMEKLYMTVTVN</sequence>
<evidence type="ECO:0000259" key="2">
    <source>
        <dbReference type="Pfam" id="PF04984"/>
    </source>
</evidence>
<feature type="domain" description="Tail sheath protein C-terminal" evidence="4">
    <location>
        <begin position="346"/>
        <end position="444"/>
    </location>
</feature>